<gene>
    <name evidence="2" type="ORF">EIN_413920</name>
</gene>
<evidence type="ECO:0000256" key="1">
    <source>
        <dbReference type="SAM" id="Phobius"/>
    </source>
</evidence>
<keyword evidence="3" id="KW-1185">Reference proteome</keyword>
<organism evidence="2 3">
    <name type="scientific">Entamoeba invadens IP1</name>
    <dbReference type="NCBI Taxonomy" id="370355"/>
    <lineage>
        <taxon>Eukaryota</taxon>
        <taxon>Amoebozoa</taxon>
        <taxon>Evosea</taxon>
        <taxon>Archamoebae</taxon>
        <taxon>Mastigamoebida</taxon>
        <taxon>Entamoebidae</taxon>
        <taxon>Entamoeba</taxon>
    </lineage>
</organism>
<dbReference type="AlphaFoldDB" id="L7FPP9"/>
<dbReference type="Proteomes" id="UP000014680">
    <property type="component" value="Unassembled WGS sequence"/>
</dbReference>
<keyword evidence="1" id="KW-0472">Membrane</keyword>
<accession>L7FPP9</accession>
<dbReference type="RefSeq" id="XP_004258475.1">
    <property type="nucleotide sequence ID" value="XM_004258427.1"/>
</dbReference>
<protein>
    <submittedName>
        <fullName evidence="2">Uncharacterized protein</fullName>
    </submittedName>
</protein>
<evidence type="ECO:0000313" key="2">
    <source>
        <dbReference type="EMBL" id="ELP91704.1"/>
    </source>
</evidence>
<evidence type="ECO:0000313" key="3">
    <source>
        <dbReference type="Proteomes" id="UP000014680"/>
    </source>
</evidence>
<name>L7FPP9_ENTIV</name>
<reference evidence="2 3" key="1">
    <citation type="submission" date="2012-10" db="EMBL/GenBank/DDBJ databases">
        <authorList>
            <person name="Zafar N."/>
            <person name="Inman J."/>
            <person name="Hall N."/>
            <person name="Lorenzi H."/>
            <person name="Caler E."/>
        </authorList>
    </citation>
    <scope>NUCLEOTIDE SEQUENCE [LARGE SCALE GENOMIC DNA]</scope>
    <source>
        <strain evidence="2 3">IP1</strain>
    </source>
</reference>
<sequence>MTLSTLQINSLWAQQIHVDEYKISDFIGYNWDVEELQFNNKGYTHTICNGKIDYLNIDEFIAYDVEIENLLCRYLTMEKAVLDHFEVIDTYFDIYKLSDSIFSDFDFQNTQLDIRKVENVTFENSKFVDVRIYTEVEDNEHIDFFNVYFTNTYINDKYYHTVHGDYYIDADNKLMYGKYNTNEVINASFITRVVICCMYAVSVLFGIVGLIILLLIKNKRYNPI</sequence>
<keyword evidence="1" id="KW-0812">Transmembrane</keyword>
<dbReference type="SUPFAM" id="SSF141571">
    <property type="entry name" value="Pentapeptide repeat-like"/>
    <property type="match status" value="1"/>
</dbReference>
<keyword evidence="1" id="KW-1133">Transmembrane helix</keyword>
<feature type="transmembrane region" description="Helical" evidence="1">
    <location>
        <begin position="189"/>
        <end position="216"/>
    </location>
</feature>
<proteinExistence type="predicted"/>
<dbReference type="GeneID" id="14890676"/>
<dbReference type="EMBL" id="KB206451">
    <property type="protein sequence ID" value="ELP91704.1"/>
    <property type="molecule type" value="Genomic_DNA"/>
</dbReference>
<dbReference type="KEGG" id="eiv:EIN_413920"/>
<dbReference type="VEuPathDB" id="AmoebaDB:EIN_413920"/>